<evidence type="ECO:0000313" key="3">
    <source>
        <dbReference type="Proteomes" id="UP000316988"/>
    </source>
</evidence>
<gene>
    <name evidence="2" type="ORF">FNM00_09605</name>
</gene>
<evidence type="ECO:0000256" key="1">
    <source>
        <dbReference type="SAM" id="Phobius"/>
    </source>
</evidence>
<keyword evidence="1" id="KW-0472">Membrane</keyword>
<comment type="caution">
    <text evidence="2">The sequence shown here is derived from an EMBL/GenBank/DDBJ whole genome shotgun (WGS) entry which is preliminary data.</text>
</comment>
<proteinExistence type="predicted"/>
<organism evidence="2 3">
    <name type="scientific">Aeromicrobium piscarium</name>
    <dbReference type="NCBI Taxonomy" id="2590901"/>
    <lineage>
        <taxon>Bacteria</taxon>
        <taxon>Bacillati</taxon>
        <taxon>Actinomycetota</taxon>
        <taxon>Actinomycetes</taxon>
        <taxon>Propionibacteriales</taxon>
        <taxon>Nocardioidaceae</taxon>
        <taxon>Aeromicrobium</taxon>
    </lineage>
</organism>
<reference evidence="2 3" key="1">
    <citation type="submission" date="2019-07" db="EMBL/GenBank/DDBJ databases">
        <authorList>
            <person name="Zhao L.H."/>
        </authorList>
    </citation>
    <scope>NUCLEOTIDE SEQUENCE [LARGE SCALE GENOMIC DNA]</scope>
    <source>
        <strain evidence="2 3">Co35</strain>
    </source>
</reference>
<feature type="transmembrane region" description="Helical" evidence="1">
    <location>
        <begin position="76"/>
        <end position="97"/>
    </location>
</feature>
<keyword evidence="1" id="KW-0812">Transmembrane</keyword>
<keyword evidence="1" id="KW-1133">Transmembrane helix</keyword>
<dbReference type="RefSeq" id="WP_143913218.1">
    <property type="nucleotide sequence ID" value="NZ_VLNT01000006.1"/>
</dbReference>
<feature type="transmembrane region" description="Helical" evidence="1">
    <location>
        <begin position="117"/>
        <end position="135"/>
    </location>
</feature>
<dbReference type="OrthoDB" id="3748184at2"/>
<dbReference type="AlphaFoldDB" id="A0A554S9Y3"/>
<dbReference type="Proteomes" id="UP000316988">
    <property type="component" value="Unassembled WGS sequence"/>
</dbReference>
<accession>A0A554S9Y3</accession>
<feature type="transmembrane region" description="Helical" evidence="1">
    <location>
        <begin position="44"/>
        <end position="69"/>
    </location>
</feature>
<feature type="transmembrane region" description="Helical" evidence="1">
    <location>
        <begin position="12"/>
        <end position="32"/>
    </location>
</feature>
<protein>
    <submittedName>
        <fullName evidence="2">Uncharacterized protein</fullName>
    </submittedName>
</protein>
<evidence type="ECO:0000313" key="2">
    <source>
        <dbReference type="EMBL" id="TSD63164.1"/>
    </source>
</evidence>
<keyword evidence="3" id="KW-1185">Reference proteome</keyword>
<name>A0A554S9Y3_9ACTN</name>
<sequence length="156" mass="15664">MDLKNVSPFSLGALGAGIVAFILSLFDSYVTVSAGGFGSAGTNAWTSFATLGMLLVIAATALIAVRVFAGQVLPPVAPWFLVGAVLAGVGTFLLILRALTGGGSVPAGLDVNIGPGWSGWLLFVAGIVLTVCAVLDSRATGEKLPDFSGQKPADGN</sequence>
<dbReference type="EMBL" id="VLNT01000006">
    <property type="protein sequence ID" value="TSD63164.1"/>
    <property type="molecule type" value="Genomic_DNA"/>
</dbReference>